<comment type="cofactor">
    <cofactor evidence="1">
        <name>FAD</name>
        <dbReference type="ChEBI" id="CHEBI:57692"/>
    </cofactor>
</comment>
<reference evidence="7 8" key="1">
    <citation type="submission" date="2013-11" db="EMBL/GenBank/DDBJ databases">
        <authorList>
            <person name="da Piedade I."/>
            <person name="Tang M.H.E."/>
            <person name="Bojesen A.M."/>
        </authorList>
    </citation>
    <scope>NUCLEOTIDE SEQUENCE [LARGE SCALE GENOMIC DNA]</scope>
    <source>
        <strain evidence="7 8">Sz4is</strain>
    </source>
</reference>
<dbReference type="Gene3D" id="3.50.50.60">
    <property type="entry name" value="FAD/NAD(P)-binding domain"/>
    <property type="match status" value="1"/>
</dbReference>
<evidence type="ECO:0000256" key="5">
    <source>
        <dbReference type="SAM" id="Phobius"/>
    </source>
</evidence>
<dbReference type="AlphaFoldDB" id="A0AAW3GM97"/>
<accession>A0AAW3GM97</accession>
<dbReference type="EMBL" id="JAUE01000045">
    <property type="protein sequence ID" value="KIS17254.1"/>
    <property type="molecule type" value="Genomic_DNA"/>
</dbReference>
<dbReference type="PANTHER" id="PTHR13847:SF286">
    <property type="entry name" value="D-AMINO ACID DEHYDROGENASE"/>
    <property type="match status" value="1"/>
</dbReference>
<evidence type="ECO:0000256" key="3">
    <source>
        <dbReference type="ARBA" id="ARBA00022630"/>
    </source>
</evidence>
<sequence length="382" mass="42463">MLGKHYNRMETAMTTIAIIGAGIVGSSAAYYLKKQGYQQVTIFDDGNGQATKTAAGIICPWFSKRRNKAWYQLARLGADCYQDLIKELQKEGLSTHFYKQTGVYLLKKNEDKLEELYQLANRRKQESPLIGDLAIRCRSDIKADFPDLQGFEQLVWASGAARVDGADLCQCLLEASGYQVVKKRVSISIEKQGYLVDGIVFDRLILAAGAWLPELLEPLGYQVDIRPQKGQLMDYHIANVTTDNYAVVMPEGELDIIPFEHGRISVGASHENDKGYDLEPDLAVLEALEQEALTYYPKLSAASDISYRVGIRAYTRDFSPFFGQVPQLPGVYAASGLGSSGLTVGPLIAQQLVALLLGQKASLDDTSQYPIHYYIRRINDKK</sequence>
<feature type="domain" description="FAD dependent oxidoreductase" evidence="6">
    <location>
        <begin position="16"/>
        <end position="354"/>
    </location>
</feature>
<dbReference type="Proteomes" id="UP000032278">
    <property type="component" value="Unassembled WGS sequence"/>
</dbReference>
<keyword evidence="5" id="KW-1133">Transmembrane helix</keyword>
<feature type="transmembrane region" description="Helical" evidence="5">
    <location>
        <begin position="12"/>
        <end position="32"/>
    </location>
</feature>
<dbReference type="GO" id="GO:0016491">
    <property type="term" value="F:oxidoreductase activity"/>
    <property type="evidence" value="ECO:0007669"/>
    <property type="project" value="UniProtKB-KW"/>
</dbReference>
<evidence type="ECO:0000313" key="7">
    <source>
        <dbReference type="EMBL" id="KIS17254.1"/>
    </source>
</evidence>
<dbReference type="Gene3D" id="3.30.9.10">
    <property type="entry name" value="D-Amino Acid Oxidase, subunit A, domain 2"/>
    <property type="match status" value="1"/>
</dbReference>
<gene>
    <name evidence="7" type="ORF">AT55_01458</name>
</gene>
<dbReference type="SUPFAM" id="SSF51905">
    <property type="entry name" value="FAD/NAD(P)-binding domain"/>
    <property type="match status" value="1"/>
</dbReference>
<keyword evidence="4" id="KW-0560">Oxidoreductase</keyword>
<evidence type="ECO:0000256" key="2">
    <source>
        <dbReference type="ARBA" id="ARBA00009410"/>
    </source>
</evidence>
<dbReference type="InterPro" id="IPR006076">
    <property type="entry name" value="FAD-dep_OxRdtase"/>
</dbReference>
<protein>
    <submittedName>
        <fullName evidence="7">Glycine/D-amino acid oxidases family protein</fullName>
    </submittedName>
</protein>
<dbReference type="GO" id="GO:0005737">
    <property type="term" value="C:cytoplasm"/>
    <property type="evidence" value="ECO:0007669"/>
    <property type="project" value="TreeGrafter"/>
</dbReference>
<name>A0AAW3GM97_STRSZ</name>
<organism evidence="7 8">
    <name type="scientific">Streptococcus equi subsp. zooepidemicus Sz4is</name>
    <dbReference type="NCBI Taxonomy" id="1381082"/>
    <lineage>
        <taxon>Bacteria</taxon>
        <taxon>Bacillati</taxon>
        <taxon>Bacillota</taxon>
        <taxon>Bacilli</taxon>
        <taxon>Lactobacillales</taxon>
        <taxon>Streptococcaceae</taxon>
        <taxon>Streptococcus</taxon>
    </lineage>
</organism>
<keyword evidence="5" id="KW-0812">Transmembrane</keyword>
<evidence type="ECO:0000259" key="6">
    <source>
        <dbReference type="Pfam" id="PF01266"/>
    </source>
</evidence>
<comment type="caution">
    <text evidence="7">The sequence shown here is derived from an EMBL/GenBank/DDBJ whole genome shotgun (WGS) entry which is preliminary data.</text>
</comment>
<evidence type="ECO:0000256" key="4">
    <source>
        <dbReference type="ARBA" id="ARBA00023002"/>
    </source>
</evidence>
<keyword evidence="5" id="KW-0472">Membrane</keyword>
<dbReference type="PANTHER" id="PTHR13847">
    <property type="entry name" value="SARCOSINE DEHYDROGENASE-RELATED"/>
    <property type="match status" value="1"/>
</dbReference>
<dbReference type="SUPFAM" id="SSF54373">
    <property type="entry name" value="FAD-linked reductases, C-terminal domain"/>
    <property type="match status" value="1"/>
</dbReference>
<proteinExistence type="inferred from homology"/>
<comment type="similarity">
    <text evidence="2">Belongs to the DadA oxidoreductase family.</text>
</comment>
<dbReference type="Pfam" id="PF01266">
    <property type="entry name" value="DAO"/>
    <property type="match status" value="1"/>
</dbReference>
<keyword evidence="3" id="KW-0285">Flavoprotein</keyword>
<evidence type="ECO:0000256" key="1">
    <source>
        <dbReference type="ARBA" id="ARBA00001974"/>
    </source>
</evidence>
<dbReference type="InterPro" id="IPR036188">
    <property type="entry name" value="FAD/NAD-bd_sf"/>
</dbReference>
<evidence type="ECO:0000313" key="8">
    <source>
        <dbReference type="Proteomes" id="UP000032278"/>
    </source>
</evidence>